<dbReference type="PANTHER" id="PTHR46211:SF14">
    <property type="entry name" value="GLYCEROPHOSPHODIESTER PHOSPHODIESTERASE"/>
    <property type="match status" value="1"/>
</dbReference>
<gene>
    <name evidence="3" type="ORF">J0X19_05175</name>
</gene>
<feature type="chain" id="PRO_5037956782" evidence="1">
    <location>
        <begin position="23"/>
        <end position="295"/>
    </location>
</feature>
<keyword evidence="1" id="KW-0732">Signal</keyword>
<dbReference type="Pfam" id="PF03009">
    <property type="entry name" value="GDPD"/>
    <property type="match status" value="1"/>
</dbReference>
<evidence type="ECO:0000313" key="3">
    <source>
        <dbReference type="EMBL" id="MBO0357328.1"/>
    </source>
</evidence>
<dbReference type="PROSITE" id="PS51257">
    <property type="entry name" value="PROKAR_LIPOPROTEIN"/>
    <property type="match status" value="1"/>
</dbReference>
<name>A0A939JC15_9BACT</name>
<protein>
    <submittedName>
        <fullName evidence="3">Glycerophosphodiester phosphodiesterase</fullName>
    </submittedName>
</protein>
<accession>A0A939JC15</accession>
<feature type="domain" description="GP-PDE" evidence="2">
    <location>
        <begin position="37"/>
        <end position="293"/>
    </location>
</feature>
<proteinExistence type="predicted"/>
<dbReference type="SUPFAM" id="SSF51695">
    <property type="entry name" value="PLC-like phosphodiesterases"/>
    <property type="match status" value="1"/>
</dbReference>
<dbReference type="Proteomes" id="UP000664144">
    <property type="component" value="Unassembled WGS sequence"/>
</dbReference>
<dbReference type="GO" id="GO:0006629">
    <property type="term" value="P:lipid metabolic process"/>
    <property type="evidence" value="ECO:0007669"/>
    <property type="project" value="InterPro"/>
</dbReference>
<dbReference type="InterPro" id="IPR030395">
    <property type="entry name" value="GP_PDE_dom"/>
</dbReference>
<keyword evidence="4" id="KW-1185">Reference proteome</keyword>
<feature type="signal peptide" evidence="1">
    <location>
        <begin position="1"/>
        <end position="22"/>
    </location>
</feature>
<sequence>MHFSARWLRHSFVLLIAPLLLASCGPASKPLPRDQQPLVIGHAGSGFFAPINPFNPLPPSSFASLKKALARGADGVEVDVQLSQDSVLMLYHDQTLESMTNGKGCVYELPSAEIQKLEYRGGWFYDLWHEERPITLQHLLDTLSKRPTLPYLHFDLHETNVCNAEQPLAKAPALARALGRLLKQYNWPPDRLLVLTINQSSLTALRQALPGIPLGLEITDDFDNQLQAAKAEKVQAIIVRKDLITPERTAQAHAAGLQVVTFGGRASGTVQRLIDCRPDAIEVDNVPTMLSLLGR</sequence>
<dbReference type="GO" id="GO:0008081">
    <property type="term" value="F:phosphoric diester hydrolase activity"/>
    <property type="evidence" value="ECO:0007669"/>
    <property type="project" value="InterPro"/>
</dbReference>
<dbReference type="AlphaFoldDB" id="A0A939JC15"/>
<dbReference type="InterPro" id="IPR017946">
    <property type="entry name" value="PLC-like_Pdiesterase_TIM-brl"/>
</dbReference>
<evidence type="ECO:0000256" key="1">
    <source>
        <dbReference type="SAM" id="SignalP"/>
    </source>
</evidence>
<comment type="caution">
    <text evidence="3">The sequence shown here is derived from an EMBL/GenBank/DDBJ whole genome shotgun (WGS) entry which is preliminary data.</text>
</comment>
<dbReference type="Gene3D" id="3.20.20.190">
    <property type="entry name" value="Phosphatidylinositol (PI) phosphodiesterase"/>
    <property type="match status" value="1"/>
</dbReference>
<dbReference type="EMBL" id="JAFLQZ010000003">
    <property type="protein sequence ID" value="MBO0357328.1"/>
    <property type="molecule type" value="Genomic_DNA"/>
</dbReference>
<evidence type="ECO:0000259" key="2">
    <source>
        <dbReference type="PROSITE" id="PS51704"/>
    </source>
</evidence>
<dbReference type="PANTHER" id="PTHR46211">
    <property type="entry name" value="GLYCEROPHOSPHORYL DIESTER PHOSPHODIESTERASE"/>
    <property type="match status" value="1"/>
</dbReference>
<dbReference type="PROSITE" id="PS51704">
    <property type="entry name" value="GP_PDE"/>
    <property type="match status" value="1"/>
</dbReference>
<reference evidence="3" key="1">
    <citation type="submission" date="2021-03" db="EMBL/GenBank/DDBJ databases">
        <authorList>
            <person name="Kim M.K."/>
        </authorList>
    </citation>
    <scope>NUCLEOTIDE SEQUENCE</scope>
    <source>
        <strain evidence="3">BT186</strain>
    </source>
</reference>
<dbReference type="RefSeq" id="WP_206982112.1">
    <property type="nucleotide sequence ID" value="NZ_JAFLQZ010000003.1"/>
</dbReference>
<evidence type="ECO:0000313" key="4">
    <source>
        <dbReference type="Proteomes" id="UP000664144"/>
    </source>
</evidence>
<organism evidence="3 4">
    <name type="scientific">Hymenobacter telluris</name>
    <dbReference type="NCBI Taxonomy" id="2816474"/>
    <lineage>
        <taxon>Bacteria</taxon>
        <taxon>Pseudomonadati</taxon>
        <taxon>Bacteroidota</taxon>
        <taxon>Cytophagia</taxon>
        <taxon>Cytophagales</taxon>
        <taxon>Hymenobacteraceae</taxon>
        <taxon>Hymenobacter</taxon>
    </lineage>
</organism>